<keyword evidence="4" id="KW-1185">Reference proteome</keyword>
<feature type="region of interest" description="Disordered" evidence="1">
    <location>
        <begin position="140"/>
        <end position="168"/>
    </location>
</feature>
<reference evidence="3 4" key="1">
    <citation type="submission" date="2024-01" db="EMBL/GenBank/DDBJ databases">
        <authorList>
            <person name="Alioto T."/>
            <person name="Alioto T."/>
            <person name="Gomez Garrido J."/>
        </authorList>
    </citation>
    <scope>NUCLEOTIDE SEQUENCE [LARGE SCALE GENOMIC DNA]</scope>
</reference>
<feature type="transmembrane region" description="Helical" evidence="2">
    <location>
        <begin position="412"/>
        <end position="432"/>
    </location>
</feature>
<dbReference type="AlphaFoldDB" id="A0AAV1Q3L5"/>
<feature type="region of interest" description="Disordered" evidence="1">
    <location>
        <begin position="371"/>
        <end position="390"/>
    </location>
</feature>
<organism evidence="3 4">
    <name type="scientific">Scomber scombrus</name>
    <name type="common">Atlantic mackerel</name>
    <name type="synonym">Scomber vernalis</name>
    <dbReference type="NCBI Taxonomy" id="13677"/>
    <lineage>
        <taxon>Eukaryota</taxon>
        <taxon>Metazoa</taxon>
        <taxon>Chordata</taxon>
        <taxon>Craniata</taxon>
        <taxon>Vertebrata</taxon>
        <taxon>Euteleostomi</taxon>
        <taxon>Actinopterygii</taxon>
        <taxon>Neopterygii</taxon>
        <taxon>Teleostei</taxon>
        <taxon>Neoteleostei</taxon>
        <taxon>Acanthomorphata</taxon>
        <taxon>Pelagiaria</taxon>
        <taxon>Scombriformes</taxon>
        <taxon>Scombridae</taxon>
        <taxon>Scomber</taxon>
    </lineage>
</organism>
<keyword evidence="2" id="KW-0812">Transmembrane</keyword>
<evidence type="ECO:0000313" key="4">
    <source>
        <dbReference type="Proteomes" id="UP001314229"/>
    </source>
</evidence>
<keyword evidence="2" id="KW-1133">Transmembrane helix</keyword>
<feature type="compositionally biased region" description="Low complexity" evidence="1">
    <location>
        <begin position="371"/>
        <end position="380"/>
    </location>
</feature>
<gene>
    <name evidence="3" type="ORF">FSCOSCO3_A017858</name>
</gene>
<protein>
    <submittedName>
        <fullName evidence="3">Proteoglycan 4-like</fullName>
    </submittedName>
</protein>
<accession>A0AAV1Q3L5</accession>
<evidence type="ECO:0000256" key="1">
    <source>
        <dbReference type="SAM" id="MobiDB-lite"/>
    </source>
</evidence>
<keyword evidence="2" id="KW-0472">Membrane</keyword>
<comment type="caution">
    <text evidence="3">The sequence shown here is derived from an EMBL/GenBank/DDBJ whole genome shotgun (WGS) entry which is preliminary data.</text>
</comment>
<name>A0AAV1Q3L5_SCOSC</name>
<dbReference type="EMBL" id="CAWUFR010000448">
    <property type="protein sequence ID" value="CAK6978024.1"/>
    <property type="molecule type" value="Genomic_DNA"/>
</dbReference>
<evidence type="ECO:0000313" key="3">
    <source>
        <dbReference type="EMBL" id="CAK6978024.1"/>
    </source>
</evidence>
<proteinExistence type="predicted"/>
<evidence type="ECO:0000256" key="2">
    <source>
        <dbReference type="SAM" id="Phobius"/>
    </source>
</evidence>
<dbReference type="Proteomes" id="UP001314229">
    <property type="component" value="Unassembled WGS sequence"/>
</dbReference>
<sequence length="444" mass="47474">MQRRPAANAHGFSRDAGCVAFDVVADSSRDATGAAHGVCYSSALNETAVKRVERSAEWSYAGKRHNELSNVLLCSGSGCSGFYFLTWRLFMTSVILVCGEKLVSTKDIGAFITKAMKGLRRALDGLWDETEKTSRLATVMKDKKKKKKEQKKKKQQQLQEQEQEQEPVKVKHPKCPMCGVRYASLSRHLRETHGVEDVRLRRLLVSRRNLRYSGKLRCPVKGCNSDREYVRLDKHLVAQHKFSTVVVVVVGAAAGPCPPDLGPVGVDAAAGPWPCHVPVPGLGPVVVGAAAGPWPCHVPVPGLGPVGVVVVVVDAAPAGAAGLWPVDRPVPGLGSVVVVVVVVRGAPSRELSSRRAAPRRWSTSLIRPSSFSWTASSPSANQSSARPAGGGALAPGAAGVGVGWEGGRLERALIFSMMAAFFASSIKGVNALPCGMRKRERKNK</sequence>
<feature type="compositionally biased region" description="Basic residues" evidence="1">
    <location>
        <begin position="142"/>
        <end position="155"/>
    </location>
</feature>